<dbReference type="Proteomes" id="UP001375240">
    <property type="component" value="Unassembled WGS sequence"/>
</dbReference>
<dbReference type="PROSITE" id="PS50097">
    <property type="entry name" value="BTB"/>
    <property type="match status" value="1"/>
</dbReference>
<dbReference type="SUPFAM" id="SSF54695">
    <property type="entry name" value="POZ domain"/>
    <property type="match status" value="1"/>
</dbReference>
<feature type="domain" description="BTB" evidence="2">
    <location>
        <begin position="80"/>
        <end position="151"/>
    </location>
</feature>
<dbReference type="AlphaFoldDB" id="A0AAV9UH45"/>
<dbReference type="PANTHER" id="PTHR47843:SF2">
    <property type="entry name" value="BTB DOMAIN-CONTAINING PROTEIN"/>
    <property type="match status" value="1"/>
</dbReference>
<organism evidence="3 4">
    <name type="scientific">Orbilia brochopaga</name>
    <dbReference type="NCBI Taxonomy" id="3140254"/>
    <lineage>
        <taxon>Eukaryota</taxon>
        <taxon>Fungi</taxon>
        <taxon>Dikarya</taxon>
        <taxon>Ascomycota</taxon>
        <taxon>Pezizomycotina</taxon>
        <taxon>Orbiliomycetes</taxon>
        <taxon>Orbiliales</taxon>
        <taxon>Orbiliaceae</taxon>
        <taxon>Orbilia</taxon>
    </lineage>
</organism>
<comment type="caution">
    <text evidence="3">The sequence shown here is derived from an EMBL/GenBank/DDBJ whole genome shotgun (WGS) entry which is preliminary data.</text>
</comment>
<evidence type="ECO:0000313" key="4">
    <source>
        <dbReference type="Proteomes" id="UP001375240"/>
    </source>
</evidence>
<dbReference type="EMBL" id="JAVHNQ010000007">
    <property type="protein sequence ID" value="KAK6341432.1"/>
    <property type="molecule type" value="Genomic_DNA"/>
</dbReference>
<dbReference type="InterPro" id="IPR011333">
    <property type="entry name" value="SKP1/BTB/POZ_sf"/>
</dbReference>
<sequence>MRRGVARCPRFCRSCEQDCHCDRCDHCHTCDSGTYRKFRRYNERCTNWRHTCIASKVDEEQAIPNFPKVVSGGFTKFFETDIFTVKVGNDKTYHIHKDALSSASPVLKKEVEGTMREAQTKLIILDDTTDDSFAFSLFVQFCYLGGYTYDEVDNSDALRVHASVYVLAEKLEALALKALALSKATATICASSEDRGGGIESTKVSQLILLETVSIIYGGTYDANTGRSPLSPLNTDETSEDVQPQTSPKVTRDPFRMLLANFAAAYIDGLRMDKSFMSTVEAVPDFGSDILFFICPGSKVRIDNEGNHNIEASILLS</sequence>
<dbReference type="CDD" id="cd18186">
    <property type="entry name" value="BTB_POZ_ZBTB_KLHL-like"/>
    <property type="match status" value="1"/>
</dbReference>
<protein>
    <recommendedName>
        <fullName evidence="2">BTB domain-containing protein</fullName>
    </recommendedName>
</protein>
<dbReference type="InterPro" id="IPR000210">
    <property type="entry name" value="BTB/POZ_dom"/>
</dbReference>
<dbReference type="Gene3D" id="3.30.710.10">
    <property type="entry name" value="Potassium Channel Kv1.1, Chain A"/>
    <property type="match status" value="1"/>
</dbReference>
<gene>
    <name evidence="3" type="ORF">TWF696_008507</name>
</gene>
<accession>A0AAV9UH45</accession>
<dbReference type="PANTHER" id="PTHR47843">
    <property type="entry name" value="BTB DOMAIN-CONTAINING PROTEIN-RELATED"/>
    <property type="match status" value="1"/>
</dbReference>
<proteinExistence type="predicted"/>
<name>A0AAV9UH45_9PEZI</name>
<feature type="region of interest" description="Disordered" evidence="1">
    <location>
        <begin position="227"/>
        <end position="248"/>
    </location>
</feature>
<reference evidence="3 4" key="1">
    <citation type="submission" date="2019-10" db="EMBL/GenBank/DDBJ databases">
        <authorList>
            <person name="Palmer J.M."/>
        </authorList>
    </citation>
    <scope>NUCLEOTIDE SEQUENCE [LARGE SCALE GENOMIC DNA]</scope>
    <source>
        <strain evidence="3 4">TWF696</strain>
    </source>
</reference>
<evidence type="ECO:0000256" key="1">
    <source>
        <dbReference type="SAM" id="MobiDB-lite"/>
    </source>
</evidence>
<dbReference type="Pfam" id="PF00651">
    <property type="entry name" value="BTB"/>
    <property type="match status" value="1"/>
</dbReference>
<evidence type="ECO:0000259" key="2">
    <source>
        <dbReference type="PROSITE" id="PS50097"/>
    </source>
</evidence>
<evidence type="ECO:0000313" key="3">
    <source>
        <dbReference type="EMBL" id="KAK6341432.1"/>
    </source>
</evidence>
<keyword evidence="4" id="KW-1185">Reference proteome</keyword>